<reference evidence="2" key="1">
    <citation type="submission" date="2013-01" db="EMBL/GenBank/DDBJ databases">
        <title>Draft Genome Sequence of a Mulberry Tree, Morus notabilis C.K. Schneid.</title>
        <authorList>
            <person name="He N."/>
            <person name="Zhao S."/>
        </authorList>
    </citation>
    <scope>NUCLEOTIDE SEQUENCE</scope>
</reference>
<evidence type="ECO:0000313" key="2">
    <source>
        <dbReference type="Proteomes" id="UP000030645"/>
    </source>
</evidence>
<sequence>MTPVTLDTHLREKAEWYVLQNYPEIQEFIDDHKKEIEPTVESYHWMKFNRKNF</sequence>
<protein>
    <submittedName>
        <fullName evidence="1">Uncharacterized protein</fullName>
    </submittedName>
</protein>
<gene>
    <name evidence="1" type="ORF">L484_014659</name>
</gene>
<name>W9RLP5_9ROSA</name>
<keyword evidence="2" id="KW-1185">Reference proteome</keyword>
<organism evidence="1 2">
    <name type="scientific">Morus notabilis</name>
    <dbReference type="NCBI Taxonomy" id="981085"/>
    <lineage>
        <taxon>Eukaryota</taxon>
        <taxon>Viridiplantae</taxon>
        <taxon>Streptophyta</taxon>
        <taxon>Embryophyta</taxon>
        <taxon>Tracheophyta</taxon>
        <taxon>Spermatophyta</taxon>
        <taxon>Magnoliopsida</taxon>
        <taxon>eudicotyledons</taxon>
        <taxon>Gunneridae</taxon>
        <taxon>Pentapetalae</taxon>
        <taxon>rosids</taxon>
        <taxon>fabids</taxon>
        <taxon>Rosales</taxon>
        <taxon>Moraceae</taxon>
        <taxon>Moreae</taxon>
        <taxon>Morus</taxon>
    </lineage>
</organism>
<proteinExistence type="predicted"/>
<accession>W9RLP5</accession>
<evidence type="ECO:0000313" key="1">
    <source>
        <dbReference type="EMBL" id="EXB97048.1"/>
    </source>
</evidence>
<dbReference type="EMBL" id="KE345255">
    <property type="protein sequence ID" value="EXB97048.1"/>
    <property type="molecule type" value="Genomic_DNA"/>
</dbReference>
<dbReference type="AlphaFoldDB" id="W9RLP5"/>
<dbReference type="Proteomes" id="UP000030645">
    <property type="component" value="Unassembled WGS sequence"/>
</dbReference>